<dbReference type="EMBL" id="JARJCM010000144">
    <property type="protein sequence ID" value="KAJ7026046.1"/>
    <property type="molecule type" value="Genomic_DNA"/>
</dbReference>
<accession>A0AAD6WWK4</accession>
<dbReference type="Proteomes" id="UP001218188">
    <property type="component" value="Unassembled WGS sequence"/>
</dbReference>
<comment type="caution">
    <text evidence="2">The sequence shown here is derived from an EMBL/GenBank/DDBJ whole genome shotgun (WGS) entry which is preliminary data.</text>
</comment>
<keyword evidence="1" id="KW-0732">Signal</keyword>
<reference evidence="2" key="1">
    <citation type="submission" date="2023-03" db="EMBL/GenBank/DDBJ databases">
        <title>Massive genome expansion in bonnet fungi (Mycena s.s.) driven by repeated elements and novel gene families across ecological guilds.</title>
        <authorList>
            <consortium name="Lawrence Berkeley National Laboratory"/>
            <person name="Harder C.B."/>
            <person name="Miyauchi S."/>
            <person name="Viragh M."/>
            <person name="Kuo A."/>
            <person name="Thoen E."/>
            <person name="Andreopoulos B."/>
            <person name="Lu D."/>
            <person name="Skrede I."/>
            <person name="Drula E."/>
            <person name="Henrissat B."/>
            <person name="Morin E."/>
            <person name="Kohler A."/>
            <person name="Barry K."/>
            <person name="LaButti K."/>
            <person name="Morin E."/>
            <person name="Salamov A."/>
            <person name="Lipzen A."/>
            <person name="Mereny Z."/>
            <person name="Hegedus B."/>
            <person name="Baldrian P."/>
            <person name="Stursova M."/>
            <person name="Weitz H."/>
            <person name="Taylor A."/>
            <person name="Grigoriev I.V."/>
            <person name="Nagy L.G."/>
            <person name="Martin F."/>
            <person name="Kauserud H."/>
        </authorList>
    </citation>
    <scope>NUCLEOTIDE SEQUENCE</scope>
    <source>
        <strain evidence="2">CBHHK200</strain>
    </source>
</reference>
<evidence type="ECO:0000256" key="1">
    <source>
        <dbReference type="SAM" id="SignalP"/>
    </source>
</evidence>
<organism evidence="2 3">
    <name type="scientific">Mycena alexandri</name>
    <dbReference type="NCBI Taxonomy" id="1745969"/>
    <lineage>
        <taxon>Eukaryota</taxon>
        <taxon>Fungi</taxon>
        <taxon>Dikarya</taxon>
        <taxon>Basidiomycota</taxon>
        <taxon>Agaricomycotina</taxon>
        <taxon>Agaricomycetes</taxon>
        <taxon>Agaricomycetidae</taxon>
        <taxon>Agaricales</taxon>
        <taxon>Marasmiineae</taxon>
        <taxon>Mycenaceae</taxon>
        <taxon>Mycena</taxon>
    </lineage>
</organism>
<evidence type="ECO:0000313" key="3">
    <source>
        <dbReference type="Proteomes" id="UP001218188"/>
    </source>
</evidence>
<proteinExistence type="predicted"/>
<gene>
    <name evidence="2" type="ORF">C8F04DRAFT_1298323</name>
</gene>
<sequence>MTISLLLLALPAGAQAEKQVPFSNIPTDIWAALRTCLSGRVFETKPFAELYQNEKARTHQAGEYTWGQWEGCQDTGEQCLLDFAVPTDEAATASPDTCDLGSIPKHFIDVRGPADVIAAYEFSKETGIPPGTSSEEYGSASALDDGVEKHTLTDCYSTISRGGVAAAARWRYGPITWKAYVALSSVESVCVLRLKIKCPV</sequence>
<feature type="chain" id="PRO_5042026646" evidence="1">
    <location>
        <begin position="17"/>
        <end position="200"/>
    </location>
</feature>
<protein>
    <submittedName>
        <fullName evidence="2">Uncharacterized protein</fullName>
    </submittedName>
</protein>
<evidence type="ECO:0000313" key="2">
    <source>
        <dbReference type="EMBL" id="KAJ7026046.1"/>
    </source>
</evidence>
<name>A0AAD6WWK4_9AGAR</name>
<feature type="signal peptide" evidence="1">
    <location>
        <begin position="1"/>
        <end position="16"/>
    </location>
</feature>
<dbReference type="AlphaFoldDB" id="A0AAD6WWK4"/>
<keyword evidence="3" id="KW-1185">Reference proteome</keyword>